<evidence type="ECO:0000313" key="4">
    <source>
        <dbReference type="EMBL" id="TCC99007.1"/>
    </source>
</evidence>
<dbReference type="PIRSF" id="PIRSF016719">
    <property type="entry name" value="UCP016719"/>
    <property type="match status" value="1"/>
</dbReference>
<dbReference type="EMBL" id="SJSL01000006">
    <property type="protein sequence ID" value="TCC99007.1"/>
    <property type="molecule type" value="Genomic_DNA"/>
</dbReference>
<dbReference type="InterPro" id="IPR048502">
    <property type="entry name" value="NamZ_N"/>
</dbReference>
<dbReference type="AlphaFoldDB" id="A0A4R0NGY3"/>
<dbReference type="PANTHER" id="PTHR42915">
    <property type="entry name" value="HYPOTHETICAL 460 KDA PROTEIN IN FEUA-SIGW INTERGENIC REGION [PRECURSOR]"/>
    <property type="match status" value="1"/>
</dbReference>
<dbReference type="RefSeq" id="WP_131597438.1">
    <property type="nucleotide sequence ID" value="NZ_SJSL01000006.1"/>
</dbReference>
<dbReference type="Pfam" id="PF20732">
    <property type="entry name" value="NamZ_C"/>
    <property type="match status" value="1"/>
</dbReference>
<accession>A0A4R0NGY3</accession>
<dbReference type="GO" id="GO:0033922">
    <property type="term" value="F:peptidoglycan beta-N-acetylmuramidase activity"/>
    <property type="evidence" value="ECO:0007669"/>
    <property type="project" value="InterPro"/>
</dbReference>
<dbReference type="PANTHER" id="PTHR42915:SF1">
    <property type="entry name" value="PEPTIDOGLYCAN BETA-N-ACETYLMURAMIDASE NAMZ"/>
    <property type="match status" value="1"/>
</dbReference>
<organism evidence="4 5">
    <name type="scientific">Pedobacter psychroterrae</name>
    <dbReference type="NCBI Taxonomy" id="2530453"/>
    <lineage>
        <taxon>Bacteria</taxon>
        <taxon>Pseudomonadati</taxon>
        <taxon>Bacteroidota</taxon>
        <taxon>Sphingobacteriia</taxon>
        <taxon>Sphingobacteriales</taxon>
        <taxon>Sphingobacteriaceae</taxon>
        <taxon>Pedobacter</taxon>
    </lineage>
</organism>
<keyword evidence="1" id="KW-0732">Signal</keyword>
<evidence type="ECO:0000313" key="5">
    <source>
        <dbReference type="Proteomes" id="UP000293347"/>
    </source>
</evidence>
<feature type="signal peptide" evidence="1">
    <location>
        <begin position="1"/>
        <end position="20"/>
    </location>
</feature>
<sequence length="423" mass="46685">MITSTPVFFSSVLLAVSLLACGPATKIKFNSNVPNPYKVKAENIDKPAAKLLTGAEQTALYVPYLKGKRVGMVVNPTSIIGNQTSVDSLLTLGVNIVKIFGPEHGFRGNASAGVHVADDVDAKTGIKAVSLYGKHATPTKEDLADVDIMIFDIQDVGVRFYTYINTLQHVMEACAAHNKEVMILDRPNPNGFYIDGPILEPQHKSGIGLKPIPIVHGLTVAEYAQMLNGEAWLDNKLKCKLKIIKVANYTHDTPYVLPVKPSPNLNTAQSILLYPSTCLFEGTYLNHGRGTQFPFTVIGSPFLKGKYDFTFSPTSIKGMAETPLFMNQVCYGLDLRSYDTDNFRKTKQLNLSWIIALYKASPNKADFFNSKLSNQMGTIEKLIGVSNFRTQIIAGASEKEIRASWQPGLSKYKTMRKMYLLYP</sequence>
<dbReference type="OrthoDB" id="9801061at2"/>
<dbReference type="InterPro" id="IPR048503">
    <property type="entry name" value="NamZ_C"/>
</dbReference>
<dbReference type="Proteomes" id="UP000293347">
    <property type="component" value="Unassembled WGS sequence"/>
</dbReference>
<keyword evidence="5" id="KW-1185">Reference proteome</keyword>
<evidence type="ECO:0000256" key="1">
    <source>
        <dbReference type="SAM" id="SignalP"/>
    </source>
</evidence>
<comment type="caution">
    <text evidence="4">The sequence shown here is derived from an EMBL/GenBank/DDBJ whole genome shotgun (WGS) entry which is preliminary data.</text>
</comment>
<feature type="domain" description="Peptidoglycan beta-N-acetylmuramidase NamZ N-terminal" evidence="2">
    <location>
        <begin position="70"/>
        <end position="268"/>
    </location>
</feature>
<name>A0A4R0NGY3_9SPHI</name>
<reference evidence="4 5" key="1">
    <citation type="submission" date="2019-02" db="EMBL/GenBank/DDBJ databases">
        <title>Pedobacter sp. RP-1-14 sp. nov., isolated from Arctic soil.</title>
        <authorList>
            <person name="Dahal R.H."/>
        </authorList>
    </citation>
    <scope>NUCLEOTIDE SEQUENCE [LARGE SCALE GENOMIC DNA]</scope>
    <source>
        <strain evidence="4 5">RP-1-14</strain>
    </source>
</reference>
<dbReference type="Gene3D" id="3.40.50.12170">
    <property type="entry name" value="Uncharacterised protein PF07075, DUF1343"/>
    <property type="match status" value="1"/>
</dbReference>
<dbReference type="Pfam" id="PF07075">
    <property type="entry name" value="NamZ_N"/>
    <property type="match status" value="1"/>
</dbReference>
<evidence type="ECO:0000259" key="2">
    <source>
        <dbReference type="Pfam" id="PF07075"/>
    </source>
</evidence>
<dbReference type="Gene3D" id="3.90.1150.140">
    <property type="match status" value="1"/>
</dbReference>
<protein>
    <submittedName>
        <fullName evidence="4">DUF1343 domain-containing protein</fullName>
    </submittedName>
</protein>
<gene>
    <name evidence="4" type="ORF">EZ437_17905</name>
</gene>
<evidence type="ECO:0000259" key="3">
    <source>
        <dbReference type="Pfam" id="PF20732"/>
    </source>
</evidence>
<proteinExistence type="predicted"/>
<feature type="domain" description="Peptidoglycan beta-N-acetylmuramidase NamZ C-terminal" evidence="3">
    <location>
        <begin position="272"/>
        <end position="422"/>
    </location>
</feature>
<feature type="chain" id="PRO_5020332501" evidence="1">
    <location>
        <begin position="21"/>
        <end position="423"/>
    </location>
</feature>
<dbReference type="InterPro" id="IPR008302">
    <property type="entry name" value="NamZ"/>
</dbReference>